<dbReference type="GO" id="GO:0004642">
    <property type="term" value="F:phosphoribosylformylglycinamidine synthase activity"/>
    <property type="evidence" value="ECO:0007669"/>
    <property type="project" value="UniProtKB-UniRule"/>
</dbReference>
<feature type="active site" description="Proton acceptor" evidence="8">
    <location>
        <position position="97"/>
    </location>
</feature>
<feature type="binding site" evidence="8">
    <location>
        <position position="53"/>
    </location>
    <ligand>
        <name>ATP</name>
        <dbReference type="ChEBI" id="CHEBI:30616"/>
    </ligand>
</feature>
<feature type="domain" description="PurM-like C-terminal" evidence="10">
    <location>
        <begin position="601"/>
        <end position="747"/>
    </location>
</feature>
<dbReference type="NCBIfam" id="TIGR01736">
    <property type="entry name" value="FGAM_synth_II"/>
    <property type="match status" value="1"/>
</dbReference>
<dbReference type="Pfam" id="PF18072">
    <property type="entry name" value="FGAR-AT_linker"/>
    <property type="match status" value="1"/>
</dbReference>
<evidence type="ECO:0000256" key="1">
    <source>
        <dbReference type="ARBA" id="ARBA00022490"/>
    </source>
</evidence>
<dbReference type="Pfam" id="PF00586">
    <property type="entry name" value="AIRS"/>
    <property type="match status" value="2"/>
</dbReference>
<dbReference type="Pfam" id="PF02769">
    <property type="entry name" value="AIRS_C"/>
    <property type="match status" value="2"/>
</dbReference>
<feature type="domain" description="Phosphoribosylformylglycinamidine synthase linker" evidence="11">
    <location>
        <begin position="13"/>
        <end position="54"/>
    </location>
</feature>
<reference evidence="12 13" key="1">
    <citation type="submission" date="2019-10" db="EMBL/GenBank/DDBJ databases">
        <title>Extracellular Electron Transfer in a Candidatus Methanoperedens spp. Enrichment Culture.</title>
        <authorList>
            <person name="Berger S."/>
            <person name="Rangel Shaw D."/>
            <person name="Berben T."/>
            <person name="In 'T Zandt M."/>
            <person name="Frank J."/>
            <person name="Reimann J."/>
            <person name="Jetten M.S.M."/>
            <person name="Welte C.U."/>
        </authorList>
    </citation>
    <scope>NUCLEOTIDE SEQUENCE [LARGE SCALE GENOMIC DNA]</scope>
    <source>
        <strain evidence="12">SB12</strain>
    </source>
</reference>
<dbReference type="CDD" id="cd02204">
    <property type="entry name" value="PurL_repeat2"/>
    <property type="match status" value="1"/>
</dbReference>
<comment type="caution">
    <text evidence="12">The sequence shown here is derived from an EMBL/GenBank/DDBJ whole genome shotgun (WGS) entry which is preliminary data.</text>
</comment>
<dbReference type="NCBIfam" id="NF002290">
    <property type="entry name" value="PRK01213.1"/>
    <property type="match status" value="1"/>
</dbReference>
<feature type="binding site" evidence="8">
    <location>
        <position position="242"/>
    </location>
    <ligand>
        <name>substrate</name>
    </ligand>
</feature>
<keyword evidence="7 8" id="KW-0460">Magnesium</keyword>
<dbReference type="EC" id="6.3.5.3" evidence="8"/>
<dbReference type="PIRSF" id="PIRSF001587">
    <property type="entry name" value="FGAM_synthase_II"/>
    <property type="match status" value="1"/>
</dbReference>
<evidence type="ECO:0000313" key="13">
    <source>
        <dbReference type="Proteomes" id="UP000460298"/>
    </source>
</evidence>
<feature type="binding site" evidence="8">
    <location>
        <begin position="96"/>
        <end position="99"/>
    </location>
    <ligand>
        <name>substrate</name>
    </ligand>
</feature>
<dbReference type="GO" id="GO:0005524">
    <property type="term" value="F:ATP binding"/>
    <property type="evidence" value="ECO:0007669"/>
    <property type="project" value="UniProtKB-UniRule"/>
</dbReference>
<feature type="binding site" evidence="8">
    <location>
        <position position="118"/>
    </location>
    <ligand>
        <name>substrate</name>
    </ligand>
</feature>
<keyword evidence="5 8" id="KW-0658">Purine biosynthesis</keyword>
<accession>A0A833H2J7</accession>
<feature type="binding site" evidence="8">
    <location>
        <position position="563"/>
    </location>
    <ligand>
        <name>Mg(2+)</name>
        <dbReference type="ChEBI" id="CHEBI:18420"/>
        <label>1</label>
    </ligand>
</feature>
<dbReference type="InterPro" id="IPR036676">
    <property type="entry name" value="PurM-like_C_sf"/>
</dbReference>
<feature type="binding site" evidence="8">
    <location>
        <position position="119"/>
    </location>
    <ligand>
        <name>Mg(2+)</name>
        <dbReference type="ChEBI" id="CHEBI:18420"/>
        <label>2</label>
    </ligand>
</feature>
<feature type="binding site" evidence="8">
    <location>
        <position position="562"/>
    </location>
    <ligand>
        <name>ATP</name>
        <dbReference type="ChEBI" id="CHEBI:30616"/>
    </ligand>
</feature>
<dbReference type="EMBL" id="WBUI01000006">
    <property type="protein sequence ID" value="KAB2933305.1"/>
    <property type="molecule type" value="Genomic_DNA"/>
</dbReference>
<evidence type="ECO:0000313" key="12">
    <source>
        <dbReference type="EMBL" id="KAB2933305.1"/>
    </source>
</evidence>
<dbReference type="InterPro" id="IPR010074">
    <property type="entry name" value="PRibForGlyAmidine_synth_PurL"/>
</dbReference>
<dbReference type="GO" id="GO:0005737">
    <property type="term" value="C:cytoplasm"/>
    <property type="evidence" value="ECO:0007669"/>
    <property type="project" value="UniProtKB-SubCell"/>
</dbReference>
<dbReference type="InterPro" id="IPR041609">
    <property type="entry name" value="PurL_linker"/>
</dbReference>
<dbReference type="Gene3D" id="3.90.650.10">
    <property type="entry name" value="PurM-like C-terminal domain"/>
    <property type="match status" value="2"/>
</dbReference>
<evidence type="ECO:0000259" key="11">
    <source>
        <dbReference type="Pfam" id="PF18072"/>
    </source>
</evidence>
<dbReference type="PANTHER" id="PTHR43555">
    <property type="entry name" value="PHOSPHORIBOSYLFORMYLGLYCINAMIDINE SYNTHASE SUBUNIT PURL"/>
    <property type="match status" value="1"/>
</dbReference>
<comment type="function">
    <text evidence="8">Part of the phosphoribosylformylglycinamidine synthase complex involved in the purines biosynthetic pathway. Catalyzes the ATP-dependent conversion of formylglycinamide ribonucleotide (FGAR) and glutamine to yield formylglycinamidine ribonucleotide (FGAM) and glutamate. The FGAM synthase complex is composed of three subunits. PurQ produces an ammonia molecule by converting glutamine to glutamate. PurL transfers the ammonia molecule to FGAR to form FGAM in an ATP-dependent manner. PurS interacts with PurQ and PurL and is thought to assist in the transfer of the ammonia molecule from PurQ to PurL.</text>
</comment>
<evidence type="ECO:0000256" key="4">
    <source>
        <dbReference type="ARBA" id="ARBA00022741"/>
    </source>
</evidence>
<dbReference type="Proteomes" id="UP000460298">
    <property type="component" value="Unassembled WGS sequence"/>
</dbReference>
<keyword evidence="2 8" id="KW-0436">Ligase</keyword>
<keyword evidence="3 8" id="KW-0479">Metal-binding</keyword>
<dbReference type="HAMAP" id="MF_00420">
    <property type="entry name" value="PurL_2"/>
    <property type="match status" value="1"/>
</dbReference>
<feature type="binding site" evidence="8">
    <location>
        <position position="270"/>
    </location>
    <ligand>
        <name>Mg(2+)</name>
        <dbReference type="ChEBI" id="CHEBI:18420"/>
        <label>2</label>
    </ligand>
</feature>
<evidence type="ECO:0000256" key="6">
    <source>
        <dbReference type="ARBA" id="ARBA00022840"/>
    </source>
</evidence>
<evidence type="ECO:0000256" key="5">
    <source>
        <dbReference type="ARBA" id="ARBA00022755"/>
    </source>
</evidence>
<dbReference type="InterPro" id="IPR036921">
    <property type="entry name" value="PurM-like_N_sf"/>
</dbReference>
<dbReference type="GO" id="GO:0006189">
    <property type="term" value="P:'de novo' IMP biosynthetic process"/>
    <property type="evidence" value="ECO:0007669"/>
    <property type="project" value="UniProtKB-UniRule"/>
</dbReference>
<evidence type="ECO:0000256" key="7">
    <source>
        <dbReference type="ARBA" id="ARBA00022842"/>
    </source>
</evidence>
<evidence type="ECO:0000259" key="10">
    <source>
        <dbReference type="Pfam" id="PF02769"/>
    </source>
</evidence>
<evidence type="ECO:0000256" key="2">
    <source>
        <dbReference type="ARBA" id="ARBA00022598"/>
    </source>
</evidence>
<feature type="active site" evidence="8">
    <location>
        <position position="50"/>
    </location>
</feature>
<feature type="binding site" evidence="8">
    <location>
        <position position="565"/>
    </location>
    <ligand>
        <name>substrate</name>
    </ligand>
</feature>
<dbReference type="InterPro" id="IPR010918">
    <property type="entry name" value="PurM-like_C_dom"/>
</dbReference>
<keyword evidence="1 8" id="KW-0963">Cytoplasm</keyword>
<keyword evidence="4 8" id="KW-0547">Nucleotide-binding</keyword>
<name>A0A833H2J7_9LEPT</name>
<comment type="similarity">
    <text evidence="8">Belongs to the FGAMS family.</text>
</comment>
<keyword evidence="6 8" id="KW-0067">ATP-binding</keyword>
<dbReference type="PANTHER" id="PTHR43555:SF1">
    <property type="entry name" value="PHOSPHORIBOSYLFORMYLGLYCINAMIDINE SYNTHASE SUBUNIT PURL"/>
    <property type="match status" value="1"/>
</dbReference>
<dbReference type="SUPFAM" id="SSF55326">
    <property type="entry name" value="PurM N-terminal domain-like"/>
    <property type="match status" value="2"/>
</dbReference>
<comment type="caution">
    <text evidence="8">Lacks conserved residue(s) required for the propagation of feature annotation.</text>
</comment>
<feature type="binding site" evidence="8">
    <location>
        <position position="95"/>
    </location>
    <ligand>
        <name>Mg(2+)</name>
        <dbReference type="ChEBI" id="CHEBI:18420"/>
        <label>1</label>
    </ligand>
</feature>
<dbReference type="Gene3D" id="3.30.1330.10">
    <property type="entry name" value="PurM-like, N-terminal domain"/>
    <property type="match status" value="2"/>
</dbReference>
<dbReference type="CDD" id="cd02203">
    <property type="entry name" value="PurL_repeat1"/>
    <property type="match status" value="1"/>
</dbReference>
<comment type="subcellular location">
    <subcellularLocation>
        <location evidence="8">Cytoplasm</location>
    </subcellularLocation>
</comment>
<proteinExistence type="inferred from homology"/>
<protein>
    <recommendedName>
        <fullName evidence="8">Phosphoribosylformylglycinamidine synthase subunit PurL</fullName>
        <shortName evidence="8">FGAM synthase</shortName>
        <ecNumber evidence="8">6.3.5.3</ecNumber>
    </recommendedName>
    <alternativeName>
        <fullName evidence="8">Formylglycinamide ribonucleotide amidotransferase subunit II</fullName>
        <shortName evidence="8">FGAR amidotransferase II</shortName>
        <shortName evidence="8">FGAR-AT II</shortName>
    </alternativeName>
    <alternativeName>
        <fullName evidence="8">Glutamine amidotransferase PurL</fullName>
    </alternativeName>
    <alternativeName>
        <fullName evidence="8">Phosphoribosylformylglycinamidine synthase subunit II</fullName>
    </alternativeName>
</protein>
<feature type="binding site" evidence="8">
    <location>
        <position position="525"/>
    </location>
    <ligand>
        <name>ATP</name>
        <dbReference type="ChEBI" id="CHEBI:30616"/>
    </ligand>
</feature>
<sequence>MELYTEKEITLQDALEHGLTEEEFERIKGFLGRIPTVTELGVYSGMWSEHCSYKNSILQLKTLPTEGSRNLATAGEENAGAIDIGGGLAVVFKIESHNHPTAIEPFQGAATGVGGIMRDIFTMGARPICSLNSLRFGPPAEPRNRHLFTKAVEGIAFYGNCLGVAVAGGEAFFDPTYSRNCLVNAMTVGVARTDRMATATAKGEGNPVFYVGATTGRDGIHGASFASRDLSEESESKRSAVQVGDPFKEKLLLEATLELIRSDALEGIQDMGAAGLSCSTSEMSAKGKVGMDIDLNRVPLRETGMNAYEIMLSESQERMLVVGKKGQEETIRRIFEKWDLHAEIIGTVTTSGRLRLFHNGKLCADMPAESLVLGGGAPRYVREQRRPEHIDRVARFGDDEVSPSNDLAGDLLQLLGSPNIGSKRPVYEQYDTEVGLVRVQSPGGQGGVIRIPNILMEDLELANYADDPSRVAASPVPETHRGLAVSTDCNPRFVYLEPERGAALAVFESARNVAVTGAEPLGITNCLNFANPYIPENYYMFAGSIKGMGDACRELGIPVTGGNVSFYNESEEGPILPCPTIGMVGLVDDVEKAIGPFFKQSGERIFLIGDFLPTFGGSEYLWQKRSVVAGIAPELRPDTEKALHAFLQESSRNGLLQSAADLSIGGLAAALFRMSYNSYFETSVGFQLSEAAVGELAKKVGRPDKLLFGETSASIIVSAQPEKLSALKDALARHGLNAIEIGVTGGERLDFGLFQVETDAAVRAYEGALKPVFATAQG</sequence>
<feature type="binding site" evidence="8">
    <location>
        <begin position="314"/>
        <end position="316"/>
    </location>
    <ligand>
        <name>substrate</name>
    </ligand>
</feature>
<evidence type="ECO:0000256" key="8">
    <source>
        <dbReference type="HAMAP-Rule" id="MF_00420"/>
    </source>
</evidence>
<comment type="pathway">
    <text evidence="8">Purine metabolism; IMP biosynthesis via de novo pathway; 5-amino-1-(5-phospho-D-ribosyl)imidazole from N(2)-formyl-N(1)-(5-phospho-D-ribosyl)glycinamide: step 1/2.</text>
</comment>
<feature type="domain" description="PurM-like N-terminal" evidence="9">
    <location>
        <begin position="77"/>
        <end position="191"/>
    </location>
</feature>
<dbReference type="GO" id="GO:0000287">
    <property type="term" value="F:magnesium ion binding"/>
    <property type="evidence" value="ECO:0007669"/>
    <property type="project" value="UniProtKB-UniRule"/>
</dbReference>
<evidence type="ECO:0000259" key="9">
    <source>
        <dbReference type="Pfam" id="PF00586"/>
    </source>
</evidence>
<feature type="binding site" evidence="8">
    <location>
        <position position="93"/>
    </location>
    <ligand>
        <name>ATP</name>
        <dbReference type="ChEBI" id="CHEBI:30616"/>
    </ligand>
</feature>
<feature type="domain" description="PurM-like N-terminal" evidence="9">
    <location>
        <begin position="478"/>
        <end position="587"/>
    </location>
</feature>
<gene>
    <name evidence="8 12" type="primary">purL</name>
    <name evidence="12" type="ORF">F9K24_08120</name>
</gene>
<dbReference type="UniPathway" id="UPA00074">
    <property type="reaction ID" value="UER00128"/>
</dbReference>
<dbReference type="InterPro" id="IPR016188">
    <property type="entry name" value="PurM-like_N"/>
</dbReference>
<comment type="subunit">
    <text evidence="8">Monomer. Part of the FGAM synthase complex composed of 1 PurL, 1 PurQ and 2 PurS subunits.</text>
</comment>
<organism evidence="12 13">
    <name type="scientific">Leptonema illini</name>
    <dbReference type="NCBI Taxonomy" id="183"/>
    <lineage>
        <taxon>Bacteria</taxon>
        <taxon>Pseudomonadati</taxon>
        <taxon>Spirochaetota</taxon>
        <taxon>Spirochaetia</taxon>
        <taxon>Leptospirales</taxon>
        <taxon>Leptospiraceae</taxon>
        <taxon>Leptonema</taxon>
    </lineage>
</organism>
<dbReference type="AlphaFoldDB" id="A0A833H2J7"/>
<dbReference type="SUPFAM" id="SSF56042">
    <property type="entry name" value="PurM C-terminal domain-like"/>
    <property type="match status" value="2"/>
</dbReference>
<feature type="domain" description="PurM-like C-terminal" evidence="10">
    <location>
        <begin position="204"/>
        <end position="358"/>
    </location>
</feature>
<evidence type="ECO:0000256" key="3">
    <source>
        <dbReference type="ARBA" id="ARBA00022723"/>
    </source>
</evidence>
<comment type="catalytic activity">
    <reaction evidence="8">
        <text>N(2)-formyl-N(1)-(5-phospho-beta-D-ribosyl)glycinamide + L-glutamine + ATP + H2O = 2-formamido-N(1)-(5-O-phospho-beta-D-ribosyl)acetamidine + L-glutamate + ADP + phosphate + H(+)</text>
        <dbReference type="Rhea" id="RHEA:17129"/>
        <dbReference type="ChEBI" id="CHEBI:15377"/>
        <dbReference type="ChEBI" id="CHEBI:15378"/>
        <dbReference type="ChEBI" id="CHEBI:29985"/>
        <dbReference type="ChEBI" id="CHEBI:30616"/>
        <dbReference type="ChEBI" id="CHEBI:43474"/>
        <dbReference type="ChEBI" id="CHEBI:58359"/>
        <dbReference type="ChEBI" id="CHEBI:147286"/>
        <dbReference type="ChEBI" id="CHEBI:147287"/>
        <dbReference type="ChEBI" id="CHEBI:456216"/>
        <dbReference type="EC" id="6.3.5.3"/>
    </reaction>
</comment>